<sequence length="220" mass="24417">MGSLLASCHSDVSVSYNASYCKDHVVKIDDTITLKADDEKEFLKKTLASGKHTLTVDAGKPVAFELKDDGILNIAHQEFVVFPIKFSFGSSRENLAVSETSGMPNLLVIDSFVVGNKWIMEKVAPKWKRDRIMQLGKGRESKGDEVGTELVKTDSNQLVINKTWEIGISDEIPKSLEQSVSSSTRSAVAFRKKVMDAKMFVLFASISDSYTVQRLSSWED</sequence>
<evidence type="ECO:0000313" key="2">
    <source>
        <dbReference type="Proteomes" id="UP000192610"/>
    </source>
</evidence>
<comment type="caution">
    <text evidence="1">The sequence shown here is derived from an EMBL/GenBank/DDBJ whole genome shotgun (WGS) entry which is preliminary data.</text>
</comment>
<keyword evidence="2" id="KW-1185">Reference proteome</keyword>
<organism evidence="1 2">
    <name type="scientific">Niastella yeongjuensis</name>
    <dbReference type="NCBI Taxonomy" id="354355"/>
    <lineage>
        <taxon>Bacteria</taxon>
        <taxon>Pseudomonadati</taxon>
        <taxon>Bacteroidota</taxon>
        <taxon>Chitinophagia</taxon>
        <taxon>Chitinophagales</taxon>
        <taxon>Chitinophagaceae</taxon>
        <taxon>Niastella</taxon>
    </lineage>
</organism>
<evidence type="ECO:0000313" key="1">
    <source>
        <dbReference type="EMBL" id="OQP46840.1"/>
    </source>
</evidence>
<dbReference type="AlphaFoldDB" id="A0A1V9EL11"/>
<proteinExistence type="predicted"/>
<accession>A0A1V9EL11</accession>
<gene>
    <name evidence="1" type="ORF">A4H97_04775</name>
</gene>
<name>A0A1V9EL11_9BACT</name>
<dbReference type="STRING" id="354355.SAMN05660816_00978"/>
<protein>
    <submittedName>
        <fullName evidence="1">Uncharacterized protein</fullName>
    </submittedName>
</protein>
<reference evidence="2" key="1">
    <citation type="submission" date="2016-04" db="EMBL/GenBank/DDBJ databases">
        <authorList>
            <person name="Chen L."/>
            <person name="Zhuang W."/>
            <person name="Wang G."/>
        </authorList>
    </citation>
    <scope>NUCLEOTIDE SEQUENCE [LARGE SCALE GENOMIC DNA]</scope>
    <source>
        <strain evidence="2">17621</strain>
    </source>
</reference>
<dbReference type="Proteomes" id="UP000192610">
    <property type="component" value="Unassembled WGS sequence"/>
</dbReference>
<dbReference type="EMBL" id="LVXG01000023">
    <property type="protein sequence ID" value="OQP46840.1"/>
    <property type="molecule type" value="Genomic_DNA"/>
</dbReference>